<dbReference type="AlphaFoldDB" id="A0A246DKK3"/>
<feature type="signal peptide" evidence="3">
    <location>
        <begin position="1"/>
        <end position="25"/>
    </location>
</feature>
<reference evidence="4 5" key="1">
    <citation type="submission" date="2017-03" db="EMBL/GenBank/DDBJ databases">
        <title>Genome of strain Rhizobium sp. CNPSo 668.</title>
        <authorList>
            <person name="Ribeiro R."/>
        </authorList>
    </citation>
    <scope>NUCLEOTIDE SEQUENCE [LARGE SCALE GENOMIC DNA]</scope>
    <source>
        <strain evidence="4 5">CNPSo 668</strain>
    </source>
</reference>
<evidence type="ECO:0000313" key="5">
    <source>
        <dbReference type="Proteomes" id="UP000197269"/>
    </source>
</evidence>
<evidence type="ECO:0000256" key="3">
    <source>
        <dbReference type="SAM" id="SignalP"/>
    </source>
</evidence>
<evidence type="ECO:0000256" key="1">
    <source>
        <dbReference type="SAM" id="Coils"/>
    </source>
</evidence>
<proteinExistence type="predicted"/>
<name>A0A246DKK3_9HYPH</name>
<evidence type="ECO:0000313" key="4">
    <source>
        <dbReference type="EMBL" id="OWO89156.1"/>
    </source>
</evidence>
<evidence type="ECO:0000256" key="2">
    <source>
        <dbReference type="SAM" id="MobiDB-lite"/>
    </source>
</evidence>
<dbReference type="EMBL" id="MXPU01000048">
    <property type="protein sequence ID" value="OWO89156.1"/>
    <property type="molecule type" value="Genomic_DNA"/>
</dbReference>
<feature type="coiled-coil region" evidence="1">
    <location>
        <begin position="332"/>
        <end position="359"/>
    </location>
</feature>
<gene>
    <name evidence="4" type="ORF">B5E41_30720</name>
</gene>
<organism evidence="4 5">
    <name type="scientific">Rhizobium esperanzae</name>
    <dbReference type="NCBI Taxonomy" id="1967781"/>
    <lineage>
        <taxon>Bacteria</taxon>
        <taxon>Pseudomonadati</taxon>
        <taxon>Pseudomonadota</taxon>
        <taxon>Alphaproteobacteria</taxon>
        <taxon>Hyphomicrobiales</taxon>
        <taxon>Rhizobiaceae</taxon>
        <taxon>Rhizobium/Agrobacterium group</taxon>
        <taxon>Rhizobium</taxon>
    </lineage>
</organism>
<keyword evidence="3" id="KW-0732">Signal</keyword>
<feature type="chain" id="PRO_5013054829" description="Secreted protein" evidence="3">
    <location>
        <begin position="26"/>
        <end position="945"/>
    </location>
</feature>
<feature type="region of interest" description="Disordered" evidence="2">
    <location>
        <begin position="225"/>
        <end position="248"/>
    </location>
</feature>
<feature type="compositionally biased region" description="Basic and acidic residues" evidence="2">
    <location>
        <begin position="238"/>
        <end position="248"/>
    </location>
</feature>
<keyword evidence="1" id="KW-0175">Coiled coil</keyword>
<dbReference type="RefSeq" id="WP_088397318.1">
    <property type="nucleotide sequence ID" value="NZ_MXPU01000048.1"/>
</dbReference>
<accession>A0A246DKK3</accession>
<sequence length="945" mass="104833">MSRLNLLRLLLASCLATIWPPVLMAQDVPPIIVAPPSQALTDMASDEEKARKLILAETAYRLAKSGNSTIAYAALNLPRAKTPEEVRKIMVDAKDGLDEVVGRDAFVSLVKLGPVNPTYVDAINDFTKNVEAMNGNDLRLSDVPIEAALTALVGAYEQLPADVRNEGISKLAELQGKNFDDYVTKVRENRVMTGDATPKDEGGIDREVSKDGIALMTAKLREVREQVEKSGAAQTSAQEKRDREAALGHDEERLRAGVFLTSTILGQIVGPEAAMKVQVTGNSFLKMYDTMQKFGPGGLSPDKLLMCTNMVSAGLMIAQLFSNQQDPTMVALMQIMQQLKEIQAKLDVIDKKIDRLTNITLEGFDKVIRNERYSQQLIKDFSGVVMADITDDTQRAAMQAYLRFLEGDAETYKMFLQCDSTLQALPRDEKQCIEGLALDLAGSRIFTTDPTKTTPRILGPTWVNYLLSLGAPDGDGQKLALSQLSAPFFFLQLPQVSRTEIARDHEAIASAAQSYFGMKHPKTVPNPEILQTRIQVLLAASQNMPTISSREVLPLTDEALSRILEVETFLESTIGDSVALDTAWVKLAERADQIEEAVKTDINQVFSDNFTVLRTQFSQPTATKCADVGDPRNPVAFPANLDSLIPPVYWVAQELGLGQPKMCIEYLKQTEAHQHPQATDLRYYTFSYRVKIYFQFSDTGYEDTVRILNLSGTAPDPNSRTMLISSRTITSNASYTTYNTDTWVMVLRAWNGSNDYLSEVWECIDNGCNGHNPDPVFLRFYKDSVEELDAATIQAADTRIRTSVNTILKNIAVSSAKIWDPLTLREAQPQTRDKLLRFNIVTGNAISSKVKDFMLLSLSAQDLMLVGLYHGQTVSKCLQTLQDSKPEKIIEHAVDNAFAEGPVRFGDDMLRELRSTTCTSNKMSDDLQASKRRLVDLRARQLGSR</sequence>
<comment type="caution">
    <text evidence="4">The sequence shown here is derived from an EMBL/GenBank/DDBJ whole genome shotgun (WGS) entry which is preliminary data.</text>
</comment>
<evidence type="ECO:0008006" key="6">
    <source>
        <dbReference type="Google" id="ProtNLM"/>
    </source>
</evidence>
<protein>
    <recommendedName>
        <fullName evidence="6">Secreted protein</fullName>
    </recommendedName>
</protein>
<dbReference type="Proteomes" id="UP000197269">
    <property type="component" value="Unassembled WGS sequence"/>
</dbReference>